<proteinExistence type="predicted"/>
<protein>
    <submittedName>
        <fullName evidence="2">Uncharacterized protein</fullName>
    </submittedName>
</protein>
<evidence type="ECO:0000313" key="3">
    <source>
        <dbReference type="Proteomes" id="UP000521943"/>
    </source>
</evidence>
<name>A0A8H6MFT6_9AGAR</name>
<feature type="compositionally biased region" description="Basic and acidic residues" evidence="1">
    <location>
        <begin position="173"/>
        <end position="189"/>
    </location>
</feature>
<comment type="caution">
    <text evidence="2">The sequence shown here is derived from an EMBL/GenBank/DDBJ whole genome shotgun (WGS) entry which is preliminary data.</text>
</comment>
<sequence>MGENFKGGGEQVEGSEGEENKDRRIRICRRFGFGVVGKTMGAVRQRSGVETQSQVRGEMTSAAGCHKGNSKRRGCGGKPATLEARRRSCRVRVGERPSGRTKSALIEMSRTKPMGVRKWVEGEKGRNSRRKRYSLTTMLGHATSTTSFHVPPTGLSASGCGAEETEPAQDGDAGEHRGALAKHELDVAQ</sequence>
<accession>A0A8H6MFT6</accession>
<organism evidence="2 3">
    <name type="scientific">Ephemerocybe angulata</name>
    <dbReference type="NCBI Taxonomy" id="980116"/>
    <lineage>
        <taxon>Eukaryota</taxon>
        <taxon>Fungi</taxon>
        <taxon>Dikarya</taxon>
        <taxon>Basidiomycota</taxon>
        <taxon>Agaricomycotina</taxon>
        <taxon>Agaricomycetes</taxon>
        <taxon>Agaricomycetidae</taxon>
        <taxon>Agaricales</taxon>
        <taxon>Agaricineae</taxon>
        <taxon>Psathyrellaceae</taxon>
        <taxon>Ephemerocybe</taxon>
    </lineage>
</organism>
<dbReference type="Proteomes" id="UP000521943">
    <property type="component" value="Unassembled WGS sequence"/>
</dbReference>
<evidence type="ECO:0000313" key="2">
    <source>
        <dbReference type="EMBL" id="KAF6764599.1"/>
    </source>
</evidence>
<feature type="region of interest" description="Disordered" evidence="1">
    <location>
        <begin position="1"/>
        <end position="23"/>
    </location>
</feature>
<keyword evidence="3" id="KW-1185">Reference proteome</keyword>
<feature type="compositionally biased region" description="Polar residues" evidence="1">
    <location>
        <begin position="134"/>
        <end position="148"/>
    </location>
</feature>
<feature type="region of interest" description="Disordered" evidence="1">
    <location>
        <begin position="121"/>
        <end position="189"/>
    </location>
</feature>
<dbReference type="EMBL" id="JACGCI010000004">
    <property type="protein sequence ID" value="KAF6764599.1"/>
    <property type="molecule type" value="Genomic_DNA"/>
</dbReference>
<gene>
    <name evidence="2" type="ORF">DFP72DRAFT_840633</name>
</gene>
<feature type="compositionally biased region" description="Gly residues" evidence="1">
    <location>
        <begin position="1"/>
        <end position="11"/>
    </location>
</feature>
<evidence type="ECO:0000256" key="1">
    <source>
        <dbReference type="SAM" id="MobiDB-lite"/>
    </source>
</evidence>
<dbReference type="AlphaFoldDB" id="A0A8H6MFT6"/>
<reference evidence="2 3" key="1">
    <citation type="submission" date="2020-07" db="EMBL/GenBank/DDBJ databases">
        <title>Comparative genomics of pyrophilous fungi reveals a link between fire events and developmental genes.</title>
        <authorList>
            <consortium name="DOE Joint Genome Institute"/>
            <person name="Steindorff A.S."/>
            <person name="Carver A."/>
            <person name="Calhoun S."/>
            <person name="Stillman K."/>
            <person name="Liu H."/>
            <person name="Lipzen A."/>
            <person name="Pangilinan J."/>
            <person name="Labutti K."/>
            <person name="Bruns T.D."/>
            <person name="Grigoriev I.V."/>
        </authorList>
    </citation>
    <scope>NUCLEOTIDE SEQUENCE [LARGE SCALE GENOMIC DNA]</scope>
    <source>
        <strain evidence="2 3">CBS 144469</strain>
    </source>
</reference>